<protein>
    <submittedName>
        <fullName evidence="2">Acyl-CoA dehydrogenase, putative phosphotransferase</fullName>
    </submittedName>
</protein>
<organism evidence="2">
    <name type="scientific">uncultured Blastococcus sp</name>
    <dbReference type="NCBI Taxonomy" id="217144"/>
    <lineage>
        <taxon>Bacteria</taxon>
        <taxon>Bacillati</taxon>
        <taxon>Actinomycetota</taxon>
        <taxon>Actinomycetes</taxon>
        <taxon>Geodermatophilales</taxon>
        <taxon>Geodermatophilaceae</taxon>
        <taxon>Blastococcus</taxon>
        <taxon>environmental samples</taxon>
    </lineage>
</organism>
<gene>
    <name evidence="2" type="ORF">AVDCRST_MAG52-1371</name>
</gene>
<dbReference type="InterPro" id="IPR002575">
    <property type="entry name" value="Aminoglycoside_PTrfase"/>
</dbReference>
<feature type="domain" description="Aminoglycoside phosphotransferase" evidence="1">
    <location>
        <begin position="42"/>
        <end position="263"/>
    </location>
</feature>
<dbReference type="InterPro" id="IPR011009">
    <property type="entry name" value="Kinase-like_dom_sf"/>
</dbReference>
<dbReference type="InterPro" id="IPR041726">
    <property type="entry name" value="ACAD10_11_N"/>
</dbReference>
<dbReference type="Gene3D" id="3.30.200.20">
    <property type="entry name" value="Phosphorylase Kinase, domain 1"/>
    <property type="match status" value="1"/>
</dbReference>
<proteinExistence type="predicted"/>
<evidence type="ECO:0000259" key="1">
    <source>
        <dbReference type="Pfam" id="PF01636"/>
    </source>
</evidence>
<dbReference type="SUPFAM" id="SSF56112">
    <property type="entry name" value="Protein kinase-like (PK-like)"/>
    <property type="match status" value="1"/>
</dbReference>
<evidence type="ECO:0000313" key="2">
    <source>
        <dbReference type="EMBL" id="CAA9236286.1"/>
    </source>
</evidence>
<dbReference type="GO" id="GO:0016740">
    <property type="term" value="F:transferase activity"/>
    <property type="evidence" value="ECO:0007669"/>
    <property type="project" value="UniProtKB-KW"/>
</dbReference>
<dbReference type="Pfam" id="PF01636">
    <property type="entry name" value="APH"/>
    <property type="match status" value="1"/>
</dbReference>
<name>A0A6J4HYE7_9ACTN</name>
<sequence>MSEPPTVLPEDTAFPEDTVLPEDAWLRDWLAAEGLQVGPARTVTRIGGGHSNLTYGLSDGSGRTWVLRRPPPGELLASAHDVVREARVMRALEETDVPVPAILSVRPDDHGVPWVLIQHIDGQVIDSMAAGQGLDPALRQAVGPSMARTLARIHAVDVDEVGLGDLASRAPYAARQLRRWARQWEASYTRPLPELDRLTARLSAAVPEQHEVRLVHGDFHIKNVITRDGSVIAVLDWELSTLGDPLADVGTLLAYWPHAGELQAGDKASVSTLPGYATREELVREYAAASGRDVSTVGFWHVLGLWKVAIIAEGVLRRAVEQPGARSPAGTPSAEDVASLVDYAHRIADDSRI</sequence>
<accession>A0A6J4HYE7</accession>
<dbReference type="Gene3D" id="3.90.1200.10">
    <property type="match status" value="1"/>
</dbReference>
<dbReference type="EMBL" id="CADCTN010000090">
    <property type="protein sequence ID" value="CAA9236286.1"/>
    <property type="molecule type" value="Genomic_DNA"/>
</dbReference>
<dbReference type="InterPro" id="IPR052898">
    <property type="entry name" value="ACAD10-like"/>
</dbReference>
<dbReference type="CDD" id="cd05154">
    <property type="entry name" value="ACAD10_11_N-like"/>
    <property type="match status" value="1"/>
</dbReference>
<reference evidence="2" key="1">
    <citation type="submission" date="2020-02" db="EMBL/GenBank/DDBJ databases">
        <authorList>
            <person name="Meier V. D."/>
        </authorList>
    </citation>
    <scope>NUCLEOTIDE SEQUENCE</scope>
    <source>
        <strain evidence="2">AVDCRST_MAG52</strain>
    </source>
</reference>
<keyword evidence="2" id="KW-0808">Transferase</keyword>
<dbReference type="PANTHER" id="PTHR47829">
    <property type="entry name" value="HYDROLASE, PUTATIVE (AFU_ORTHOLOGUE AFUA_1G12880)-RELATED"/>
    <property type="match status" value="1"/>
</dbReference>
<dbReference type="PANTHER" id="PTHR47829:SF1">
    <property type="entry name" value="HAD FAMILY PHOSPHATASE"/>
    <property type="match status" value="1"/>
</dbReference>
<dbReference type="AlphaFoldDB" id="A0A6J4HYE7"/>